<evidence type="ECO:0000313" key="10">
    <source>
        <dbReference type="EMBL" id="WPY01112.1"/>
    </source>
</evidence>
<gene>
    <name evidence="7" type="primary">pth</name>
    <name evidence="10" type="ORF">Trichorick_01010</name>
</gene>
<dbReference type="SUPFAM" id="SSF53178">
    <property type="entry name" value="Peptidyl-tRNA hydrolase-like"/>
    <property type="match status" value="1"/>
</dbReference>
<feature type="site" description="Discriminates between blocked and unblocked aminoacyl-tRNA" evidence="7">
    <location>
        <position position="9"/>
    </location>
</feature>
<dbReference type="GO" id="GO:0016787">
    <property type="term" value="F:hydrolase activity"/>
    <property type="evidence" value="ECO:0007669"/>
    <property type="project" value="UniProtKB-KW"/>
</dbReference>
<proteinExistence type="inferred from homology"/>
<organism evidence="10 11">
    <name type="scientific">Candidatus Trichorickettsia mobilis</name>
    <dbReference type="NCBI Taxonomy" id="1346319"/>
    <lineage>
        <taxon>Bacteria</taxon>
        <taxon>Pseudomonadati</taxon>
        <taxon>Pseudomonadota</taxon>
        <taxon>Alphaproteobacteria</taxon>
        <taxon>Rickettsiales</taxon>
        <taxon>Rickettsiaceae</taxon>
        <taxon>Rickettsieae</taxon>
        <taxon>Candidatus Trichorickettsia</taxon>
    </lineage>
</organism>
<comment type="subunit">
    <text evidence="7">Monomer.</text>
</comment>
<keyword evidence="2 7" id="KW-0820">tRNA-binding</keyword>
<dbReference type="PANTHER" id="PTHR17224">
    <property type="entry name" value="PEPTIDYL-TRNA HYDROLASE"/>
    <property type="match status" value="1"/>
</dbReference>
<dbReference type="InterPro" id="IPR001328">
    <property type="entry name" value="Pept_tRNA_hydro"/>
</dbReference>
<name>A0ABZ0USW3_9RICK</name>
<feature type="active site" description="Proton acceptor" evidence="7">
    <location>
        <position position="19"/>
    </location>
</feature>
<dbReference type="NCBIfam" id="TIGR00447">
    <property type="entry name" value="pth"/>
    <property type="match status" value="1"/>
</dbReference>
<comment type="subcellular location">
    <subcellularLocation>
        <location evidence="7">Cytoplasm</location>
    </subcellularLocation>
</comment>
<comment type="catalytic activity">
    <reaction evidence="7 8">
        <text>an N-acyl-L-alpha-aminoacyl-tRNA + H2O = an N-acyl-L-amino acid + a tRNA + H(+)</text>
        <dbReference type="Rhea" id="RHEA:54448"/>
        <dbReference type="Rhea" id="RHEA-COMP:10123"/>
        <dbReference type="Rhea" id="RHEA-COMP:13883"/>
        <dbReference type="ChEBI" id="CHEBI:15377"/>
        <dbReference type="ChEBI" id="CHEBI:15378"/>
        <dbReference type="ChEBI" id="CHEBI:59874"/>
        <dbReference type="ChEBI" id="CHEBI:78442"/>
        <dbReference type="ChEBI" id="CHEBI:138191"/>
        <dbReference type="EC" id="3.1.1.29"/>
    </reaction>
</comment>
<evidence type="ECO:0000256" key="4">
    <source>
        <dbReference type="ARBA" id="ARBA00022884"/>
    </source>
</evidence>
<dbReference type="PROSITE" id="PS01196">
    <property type="entry name" value="PEPT_TRNA_HYDROL_2"/>
    <property type="match status" value="1"/>
</dbReference>
<feature type="site" description="Stabilizes the basic form of H active site to accept a proton" evidence="7">
    <location>
        <position position="92"/>
    </location>
</feature>
<keyword evidence="11" id="KW-1185">Reference proteome</keyword>
<feature type="binding site" evidence="7">
    <location>
        <position position="67"/>
    </location>
    <ligand>
        <name>tRNA</name>
        <dbReference type="ChEBI" id="CHEBI:17843"/>
    </ligand>
</feature>
<dbReference type="Pfam" id="PF01195">
    <property type="entry name" value="Pept_tRNA_hydro"/>
    <property type="match status" value="1"/>
</dbReference>
<dbReference type="HAMAP" id="MF_00083">
    <property type="entry name" value="Pept_tRNA_hydro_bact"/>
    <property type="match status" value="1"/>
</dbReference>
<evidence type="ECO:0000256" key="1">
    <source>
        <dbReference type="ARBA" id="ARBA00013260"/>
    </source>
</evidence>
<dbReference type="CDD" id="cd00462">
    <property type="entry name" value="PTH"/>
    <property type="match status" value="1"/>
</dbReference>
<comment type="similarity">
    <text evidence="5 7 9">Belongs to the PTH family.</text>
</comment>
<dbReference type="EMBL" id="CP112932">
    <property type="protein sequence ID" value="WPY01112.1"/>
    <property type="molecule type" value="Genomic_DNA"/>
</dbReference>
<evidence type="ECO:0000256" key="8">
    <source>
        <dbReference type="RuleBase" id="RU000673"/>
    </source>
</evidence>
<feature type="binding site" evidence="7">
    <location>
        <position position="14"/>
    </location>
    <ligand>
        <name>tRNA</name>
        <dbReference type="ChEBI" id="CHEBI:17843"/>
    </ligand>
</feature>
<dbReference type="Gene3D" id="3.40.50.1470">
    <property type="entry name" value="Peptidyl-tRNA hydrolase"/>
    <property type="match status" value="1"/>
</dbReference>
<dbReference type="EC" id="3.1.1.29" evidence="1 7"/>
<keyword evidence="4 7" id="KW-0694">RNA-binding</keyword>
<dbReference type="PROSITE" id="PS01195">
    <property type="entry name" value="PEPT_TRNA_HYDROL_1"/>
    <property type="match status" value="1"/>
</dbReference>
<comment type="function">
    <text evidence="7">Hydrolyzes ribosome-free peptidyl-tRNAs (with 1 or more amino acids incorporated), which drop off the ribosome during protein synthesis, or as a result of ribosome stalling.</text>
</comment>
<keyword evidence="3 7" id="KW-0378">Hydrolase</keyword>
<evidence type="ECO:0000256" key="3">
    <source>
        <dbReference type="ARBA" id="ARBA00022801"/>
    </source>
</evidence>
<evidence type="ECO:0000256" key="2">
    <source>
        <dbReference type="ARBA" id="ARBA00022555"/>
    </source>
</evidence>
<dbReference type="RefSeq" id="WP_323737913.1">
    <property type="nucleotide sequence ID" value="NZ_CP112932.1"/>
</dbReference>
<sequence>MRLIVGLGNYGREYLNTRHNAGFIVVDYLSDSLRFSWSGDKKMQANIACGIFDNSKLIFCKPNTYMNCSGVAVLAIVSYYRIRPEDILVIHDDIDLELGKIKVKFAGGNGGHNGLRSIDHLLGKDYYRLRIGIGRPGNSEFSVSDYVLGNFTNDEYNCILNSTKIVSDNFSLLVHGQIEDFKHKI</sequence>
<evidence type="ECO:0000256" key="6">
    <source>
        <dbReference type="ARBA" id="ARBA00050038"/>
    </source>
</evidence>
<accession>A0ABZ0USW3</accession>
<evidence type="ECO:0000256" key="9">
    <source>
        <dbReference type="RuleBase" id="RU004320"/>
    </source>
</evidence>
<evidence type="ECO:0000256" key="5">
    <source>
        <dbReference type="ARBA" id="ARBA00038063"/>
    </source>
</evidence>
<dbReference type="InterPro" id="IPR036416">
    <property type="entry name" value="Pept_tRNA_hydro_sf"/>
</dbReference>
<feature type="binding site" evidence="7">
    <location>
        <position position="113"/>
    </location>
    <ligand>
        <name>tRNA</name>
        <dbReference type="ChEBI" id="CHEBI:17843"/>
    </ligand>
</feature>
<keyword evidence="7" id="KW-0963">Cytoplasm</keyword>
<protein>
    <recommendedName>
        <fullName evidence="6 7">Peptidyl-tRNA hydrolase</fullName>
        <shortName evidence="7">Pth</shortName>
        <ecNumber evidence="1 7">3.1.1.29</ecNumber>
    </recommendedName>
</protein>
<dbReference type="InterPro" id="IPR018171">
    <property type="entry name" value="Pept_tRNA_hydro_CS"/>
</dbReference>
<evidence type="ECO:0000313" key="11">
    <source>
        <dbReference type="Proteomes" id="UP001326613"/>
    </source>
</evidence>
<dbReference type="PANTHER" id="PTHR17224:SF1">
    <property type="entry name" value="PEPTIDYL-TRNA HYDROLASE"/>
    <property type="match status" value="1"/>
</dbReference>
<feature type="binding site" evidence="7">
    <location>
        <position position="65"/>
    </location>
    <ligand>
        <name>tRNA</name>
        <dbReference type="ChEBI" id="CHEBI:17843"/>
    </ligand>
</feature>
<dbReference type="Proteomes" id="UP001326613">
    <property type="component" value="Chromosome"/>
</dbReference>
<evidence type="ECO:0000256" key="7">
    <source>
        <dbReference type="HAMAP-Rule" id="MF_00083"/>
    </source>
</evidence>
<reference evidence="10 11" key="1">
    <citation type="submission" date="2022-10" db="EMBL/GenBank/DDBJ databases">
        <title>Host association and intracellularity evolved multiple times independently in the Rickettsiales.</title>
        <authorList>
            <person name="Castelli M."/>
            <person name="Nardi T."/>
            <person name="Gammuto L."/>
            <person name="Bellinzona G."/>
            <person name="Sabaneyeva E."/>
            <person name="Potekhin A."/>
            <person name="Serra V."/>
            <person name="Petroni G."/>
            <person name="Sassera D."/>
        </authorList>
    </citation>
    <scope>NUCLEOTIDE SEQUENCE [LARGE SCALE GENOMIC DNA]</scope>
    <source>
        <strain evidence="10 11">Kr 154-4</strain>
    </source>
</reference>
<comment type="function">
    <text evidence="7">Catalyzes the release of premature peptidyl moieties from peptidyl-tRNA molecules trapped in stalled 50S ribosomal subunits, and thus maintains levels of free tRNAs and 50S ribosomes.</text>
</comment>